<feature type="compositionally biased region" description="Pro residues" evidence="1">
    <location>
        <begin position="101"/>
        <end position="110"/>
    </location>
</feature>
<feature type="compositionally biased region" description="Polar residues" evidence="1">
    <location>
        <begin position="1"/>
        <end position="20"/>
    </location>
</feature>
<comment type="caution">
    <text evidence="2">The sequence shown here is derived from an EMBL/GenBank/DDBJ whole genome shotgun (WGS) entry which is preliminary data.</text>
</comment>
<organism evidence="2 3">
    <name type="scientific">Pleurodeles waltl</name>
    <name type="common">Iberian ribbed newt</name>
    <dbReference type="NCBI Taxonomy" id="8319"/>
    <lineage>
        <taxon>Eukaryota</taxon>
        <taxon>Metazoa</taxon>
        <taxon>Chordata</taxon>
        <taxon>Craniata</taxon>
        <taxon>Vertebrata</taxon>
        <taxon>Euteleostomi</taxon>
        <taxon>Amphibia</taxon>
        <taxon>Batrachia</taxon>
        <taxon>Caudata</taxon>
        <taxon>Salamandroidea</taxon>
        <taxon>Salamandridae</taxon>
        <taxon>Pleurodelinae</taxon>
        <taxon>Pleurodeles</taxon>
    </lineage>
</organism>
<sequence length="186" mass="19362">MEATRGQSEVLSGRPSTKALNSGPRLLYSPRGLRARQSPPQRALRVPPTGRAQRTPAGGPGIGRPGRESPVEDRKGPRGSALPAAALRQQKKKGGGSRGPKQPPIRPPEAPLHSRLLSLSAGSSRSASPLPRALPKPARAGDRQCQAHQHRSGLRAPQLPDPAHVVSLGSPGGCLRGPLPSMPPVG</sequence>
<dbReference type="AlphaFoldDB" id="A0AAV7SH97"/>
<dbReference type="Proteomes" id="UP001066276">
    <property type="component" value="Chromosome 4_2"/>
</dbReference>
<keyword evidence="3" id="KW-1185">Reference proteome</keyword>
<evidence type="ECO:0000313" key="3">
    <source>
        <dbReference type="Proteomes" id="UP001066276"/>
    </source>
</evidence>
<name>A0AAV7SH97_PLEWA</name>
<evidence type="ECO:0000256" key="1">
    <source>
        <dbReference type="SAM" id="MobiDB-lite"/>
    </source>
</evidence>
<reference evidence="2" key="1">
    <citation type="journal article" date="2022" name="bioRxiv">
        <title>Sequencing and chromosome-scale assembly of the giantPleurodeles waltlgenome.</title>
        <authorList>
            <person name="Brown T."/>
            <person name="Elewa A."/>
            <person name="Iarovenko S."/>
            <person name="Subramanian E."/>
            <person name="Araus A.J."/>
            <person name="Petzold A."/>
            <person name="Susuki M."/>
            <person name="Suzuki K.-i.T."/>
            <person name="Hayashi T."/>
            <person name="Toyoda A."/>
            <person name="Oliveira C."/>
            <person name="Osipova E."/>
            <person name="Leigh N.D."/>
            <person name="Simon A."/>
            <person name="Yun M.H."/>
        </authorList>
    </citation>
    <scope>NUCLEOTIDE SEQUENCE</scope>
    <source>
        <strain evidence="2">20211129_DDA</strain>
        <tissue evidence="2">Liver</tissue>
    </source>
</reference>
<dbReference type="EMBL" id="JANPWB010000008">
    <property type="protein sequence ID" value="KAJ1163452.1"/>
    <property type="molecule type" value="Genomic_DNA"/>
</dbReference>
<feature type="region of interest" description="Disordered" evidence="1">
    <location>
        <begin position="1"/>
        <end position="186"/>
    </location>
</feature>
<feature type="compositionally biased region" description="Basic and acidic residues" evidence="1">
    <location>
        <begin position="65"/>
        <end position="76"/>
    </location>
</feature>
<feature type="compositionally biased region" description="Low complexity" evidence="1">
    <location>
        <begin position="114"/>
        <end position="138"/>
    </location>
</feature>
<protein>
    <submittedName>
        <fullName evidence="2">Uncharacterized protein</fullName>
    </submittedName>
</protein>
<gene>
    <name evidence="2" type="ORF">NDU88_003910</name>
</gene>
<proteinExistence type="predicted"/>
<evidence type="ECO:0000313" key="2">
    <source>
        <dbReference type="EMBL" id="KAJ1163452.1"/>
    </source>
</evidence>
<accession>A0AAV7SH97</accession>